<keyword evidence="2" id="KW-1185">Reference proteome</keyword>
<dbReference type="Proteomes" id="UP000281553">
    <property type="component" value="Unassembled WGS sequence"/>
</dbReference>
<dbReference type="OrthoDB" id="10400043at2759"/>
<evidence type="ECO:0000313" key="1">
    <source>
        <dbReference type="EMBL" id="VDN31952.1"/>
    </source>
</evidence>
<dbReference type="AlphaFoldDB" id="A0A3P7QIY2"/>
<evidence type="ECO:0000313" key="2">
    <source>
        <dbReference type="Proteomes" id="UP000281553"/>
    </source>
</evidence>
<organism evidence="1 2">
    <name type="scientific">Dibothriocephalus latus</name>
    <name type="common">Fish tapeworm</name>
    <name type="synonym">Diphyllobothrium latum</name>
    <dbReference type="NCBI Taxonomy" id="60516"/>
    <lineage>
        <taxon>Eukaryota</taxon>
        <taxon>Metazoa</taxon>
        <taxon>Spiralia</taxon>
        <taxon>Lophotrochozoa</taxon>
        <taxon>Platyhelminthes</taxon>
        <taxon>Cestoda</taxon>
        <taxon>Eucestoda</taxon>
        <taxon>Diphyllobothriidea</taxon>
        <taxon>Diphyllobothriidae</taxon>
        <taxon>Dibothriocephalus</taxon>
    </lineage>
</organism>
<sequence length="58" mass="5845">MGYSSPGAEGTCETSGFNSSLSTWNAVVSMPNTAVTSLDGATVTTATTEAHTGVRTTM</sequence>
<gene>
    <name evidence="1" type="ORF">DILT_LOCUS15868</name>
</gene>
<proteinExistence type="predicted"/>
<reference evidence="1 2" key="1">
    <citation type="submission" date="2018-11" db="EMBL/GenBank/DDBJ databases">
        <authorList>
            <consortium name="Pathogen Informatics"/>
        </authorList>
    </citation>
    <scope>NUCLEOTIDE SEQUENCE [LARGE SCALE GENOMIC DNA]</scope>
</reference>
<name>A0A3P7QIY2_DIBLA</name>
<protein>
    <submittedName>
        <fullName evidence="1">Uncharacterized protein</fullName>
    </submittedName>
</protein>
<accession>A0A3P7QIY2</accession>
<dbReference type="EMBL" id="UYRU01081545">
    <property type="protein sequence ID" value="VDN31952.1"/>
    <property type="molecule type" value="Genomic_DNA"/>
</dbReference>